<protein>
    <submittedName>
        <fullName evidence="2">Uncharacterized protein</fullName>
    </submittedName>
</protein>
<dbReference type="InParanoid" id="A0A2T3BCE5"/>
<sequence length="289" mass="31759">MFSLFSVLRTFYQSQTRSRTHGTTTEKEAPSPPILRTYTLLHSGGANSRDLSILPEGSSSAIYTTAVEPIIDMQHPNSITLYCPSSPDPIAGVVRMYHGCDTMNMAFGDPEDFSKSDNSVWEDILVKPGSRTTHEFGLGLGDDLRRGFEWQACHNTLTAPPATLSPATEKHAQGKSSPGRTPSGGIPEHAARTHSWSLAEKKAKPRNFKLVDRNDGETVAMFVHPELVGHDANAQGEMSRRGKFVIFRDFWKHGLYVEEWDKAVLLSGLAVLERVDREQGASGCGISES</sequence>
<dbReference type="AlphaFoldDB" id="A0A2T3BCE5"/>
<evidence type="ECO:0000256" key="1">
    <source>
        <dbReference type="SAM" id="MobiDB-lite"/>
    </source>
</evidence>
<accession>A0A2T3BCE5</accession>
<organism evidence="2 3">
    <name type="scientific">Amorphotheca resinae ATCC 22711</name>
    <dbReference type="NCBI Taxonomy" id="857342"/>
    <lineage>
        <taxon>Eukaryota</taxon>
        <taxon>Fungi</taxon>
        <taxon>Dikarya</taxon>
        <taxon>Ascomycota</taxon>
        <taxon>Pezizomycotina</taxon>
        <taxon>Leotiomycetes</taxon>
        <taxon>Helotiales</taxon>
        <taxon>Amorphothecaceae</taxon>
        <taxon>Amorphotheca</taxon>
    </lineage>
</organism>
<evidence type="ECO:0000313" key="2">
    <source>
        <dbReference type="EMBL" id="PSS27079.1"/>
    </source>
</evidence>
<dbReference type="GeneID" id="36575277"/>
<name>A0A2T3BCE5_AMORE</name>
<dbReference type="EMBL" id="KZ679006">
    <property type="protein sequence ID" value="PSS27079.1"/>
    <property type="molecule type" value="Genomic_DNA"/>
</dbReference>
<keyword evidence="3" id="KW-1185">Reference proteome</keyword>
<dbReference type="RefSeq" id="XP_024724604.1">
    <property type="nucleotide sequence ID" value="XM_024867196.1"/>
</dbReference>
<feature type="region of interest" description="Disordered" evidence="1">
    <location>
        <begin position="159"/>
        <end position="198"/>
    </location>
</feature>
<proteinExistence type="predicted"/>
<dbReference type="OrthoDB" id="3431997at2759"/>
<dbReference type="Proteomes" id="UP000241818">
    <property type="component" value="Unassembled WGS sequence"/>
</dbReference>
<gene>
    <name evidence="2" type="ORF">M430DRAFT_37910</name>
</gene>
<reference evidence="2 3" key="1">
    <citation type="journal article" date="2018" name="New Phytol.">
        <title>Comparative genomics and transcriptomics depict ericoid mycorrhizal fungi as versatile saprotrophs and plant mutualists.</title>
        <authorList>
            <person name="Martino E."/>
            <person name="Morin E."/>
            <person name="Grelet G.A."/>
            <person name="Kuo A."/>
            <person name="Kohler A."/>
            <person name="Daghino S."/>
            <person name="Barry K.W."/>
            <person name="Cichocki N."/>
            <person name="Clum A."/>
            <person name="Dockter R.B."/>
            <person name="Hainaut M."/>
            <person name="Kuo R.C."/>
            <person name="LaButti K."/>
            <person name="Lindahl B.D."/>
            <person name="Lindquist E.A."/>
            <person name="Lipzen A."/>
            <person name="Khouja H.R."/>
            <person name="Magnuson J."/>
            <person name="Murat C."/>
            <person name="Ohm R.A."/>
            <person name="Singer S.W."/>
            <person name="Spatafora J.W."/>
            <person name="Wang M."/>
            <person name="Veneault-Fourrey C."/>
            <person name="Henrissat B."/>
            <person name="Grigoriev I.V."/>
            <person name="Martin F.M."/>
            <person name="Perotto S."/>
        </authorList>
    </citation>
    <scope>NUCLEOTIDE SEQUENCE [LARGE SCALE GENOMIC DNA]</scope>
    <source>
        <strain evidence="2 3">ATCC 22711</strain>
    </source>
</reference>
<evidence type="ECO:0000313" key="3">
    <source>
        <dbReference type="Proteomes" id="UP000241818"/>
    </source>
</evidence>